<accession>A0ABS1MHZ0</accession>
<evidence type="ECO:0000256" key="6">
    <source>
        <dbReference type="ARBA" id="ARBA00023136"/>
    </source>
</evidence>
<feature type="transmembrane region" description="Helical" evidence="7">
    <location>
        <begin position="117"/>
        <end position="137"/>
    </location>
</feature>
<evidence type="ECO:0000256" key="5">
    <source>
        <dbReference type="ARBA" id="ARBA00022989"/>
    </source>
</evidence>
<evidence type="ECO:0000256" key="2">
    <source>
        <dbReference type="ARBA" id="ARBA00022448"/>
    </source>
</evidence>
<feature type="transmembrane region" description="Helical" evidence="7">
    <location>
        <begin position="82"/>
        <end position="105"/>
    </location>
</feature>
<evidence type="ECO:0000256" key="3">
    <source>
        <dbReference type="ARBA" id="ARBA00022475"/>
    </source>
</evidence>
<proteinExistence type="predicted"/>
<dbReference type="Pfam" id="PF07690">
    <property type="entry name" value="MFS_1"/>
    <property type="match status" value="1"/>
</dbReference>
<sequence>MTSISSGIYLSSGVVYFTRIAGISPAQLGVGLSIAGLAGVCGGVAAGRLSDRFGPRIVMWMTLSVAGVATLGFLAVREFAGFVVVVVVSTCGRAAAVVVTGPVINRIVVDGVGEFRAYIRSVFNVGVAVGATASVAVAHFDSIAAYGILIGSSAVCLFGAALLVRRLPVLRPSADGAGPSHWLVLRDRPYLALTAVDSVLSLQYRILNVIVPLWIMQCAQLPTWTAPSAFVLNTVIVVCFQVRVGRRVNTLVSAGVALRRAGWAFFVACTMLGLSAGESGLVGVLFVAAGVTALSVGELWQTAGGFEAANTLAPASAIGQYLGVFSVGLRMSDCIGPALLTWLCLGWKAPGWLVVGLLLLSAGAVAPLVIGWGASTRNRYLLSEARVDVRV</sequence>
<evidence type="ECO:0000313" key="9">
    <source>
        <dbReference type="Proteomes" id="UP000602198"/>
    </source>
</evidence>
<keyword evidence="9" id="KW-1185">Reference proteome</keyword>
<keyword evidence="3" id="KW-1003">Cell membrane</keyword>
<evidence type="ECO:0000256" key="1">
    <source>
        <dbReference type="ARBA" id="ARBA00004651"/>
    </source>
</evidence>
<comment type="caution">
    <text evidence="8">The sequence shown here is derived from an EMBL/GenBank/DDBJ whole genome shotgun (WGS) entry which is preliminary data.</text>
</comment>
<evidence type="ECO:0000256" key="4">
    <source>
        <dbReference type="ARBA" id="ARBA00022692"/>
    </source>
</evidence>
<keyword evidence="4 7" id="KW-0812">Transmembrane</keyword>
<dbReference type="InterPro" id="IPR011701">
    <property type="entry name" value="MFS"/>
</dbReference>
<keyword evidence="5 7" id="KW-1133">Transmembrane helix</keyword>
<dbReference type="Proteomes" id="UP000602198">
    <property type="component" value="Unassembled WGS sequence"/>
</dbReference>
<protein>
    <submittedName>
        <fullName evidence="8">MFS transporter</fullName>
    </submittedName>
</protein>
<feature type="transmembrane region" description="Helical" evidence="7">
    <location>
        <begin position="143"/>
        <end position="164"/>
    </location>
</feature>
<gene>
    <name evidence="8" type="ORF">JK358_38385</name>
</gene>
<reference evidence="8 9" key="1">
    <citation type="submission" date="2021-01" db="EMBL/GenBank/DDBJ databases">
        <title>WGS of actinomycetes isolated from Thailand.</title>
        <authorList>
            <person name="Thawai C."/>
        </authorList>
    </citation>
    <scope>NUCLEOTIDE SEQUENCE [LARGE SCALE GENOMIC DNA]</scope>
    <source>
        <strain evidence="8 9">LPG 2</strain>
    </source>
</reference>
<dbReference type="InterPro" id="IPR050171">
    <property type="entry name" value="MFS_Transporters"/>
</dbReference>
<evidence type="ECO:0000313" key="8">
    <source>
        <dbReference type="EMBL" id="MBL1080281.1"/>
    </source>
</evidence>
<evidence type="ECO:0000256" key="7">
    <source>
        <dbReference type="SAM" id="Phobius"/>
    </source>
</evidence>
<keyword evidence="2" id="KW-0813">Transport</keyword>
<keyword evidence="6 7" id="KW-0472">Membrane</keyword>
<feature type="transmembrane region" description="Helical" evidence="7">
    <location>
        <begin position="221"/>
        <end position="244"/>
    </location>
</feature>
<feature type="transmembrane region" description="Helical" evidence="7">
    <location>
        <begin position="351"/>
        <end position="374"/>
    </location>
</feature>
<dbReference type="PANTHER" id="PTHR23517">
    <property type="entry name" value="RESISTANCE PROTEIN MDTM, PUTATIVE-RELATED-RELATED"/>
    <property type="match status" value="1"/>
</dbReference>
<feature type="transmembrane region" description="Helical" evidence="7">
    <location>
        <begin position="20"/>
        <end position="45"/>
    </location>
</feature>
<dbReference type="Gene3D" id="1.20.1250.20">
    <property type="entry name" value="MFS general substrate transporter like domains"/>
    <property type="match status" value="1"/>
</dbReference>
<dbReference type="PANTHER" id="PTHR23517:SF2">
    <property type="entry name" value="MULTIDRUG RESISTANCE PROTEIN MDTH"/>
    <property type="match status" value="1"/>
</dbReference>
<comment type="subcellular location">
    <subcellularLocation>
        <location evidence="1">Cell membrane</location>
        <topology evidence="1">Multi-pass membrane protein</topology>
    </subcellularLocation>
</comment>
<dbReference type="EMBL" id="JAERRJ010000029">
    <property type="protein sequence ID" value="MBL1080281.1"/>
    <property type="molecule type" value="Genomic_DNA"/>
</dbReference>
<organism evidence="8 9">
    <name type="scientific">Nocardia acididurans</name>
    <dbReference type="NCBI Taxonomy" id="2802282"/>
    <lineage>
        <taxon>Bacteria</taxon>
        <taxon>Bacillati</taxon>
        <taxon>Actinomycetota</taxon>
        <taxon>Actinomycetes</taxon>
        <taxon>Mycobacteriales</taxon>
        <taxon>Nocardiaceae</taxon>
        <taxon>Nocardia</taxon>
    </lineage>
</organism>
<dbReference type="InterPro" id="IPR036259">
    <property type="entry name" value="MFS_trans_sf"/>
</dbReference>
<dbReference type="SUPFAM" id="SSF103473">
    <property type="entry name" value="MFS general substrate transporter"/>
    <property type="match status" value="1"/>
</dbReference>
<feature type="transmembrane region" description="Helical" evidence="7">
    <location>
        <begin position="57"/>
        <end position="76"/>
    </location>
</feature>
<name>A0ABS1MHZ0_9NOCA</name>